<keyword evidence="4" id="KW-0808">Transferase</keyword>
<keyword evidence="6 13" id="KW-0418">Kinase</keyword>
<evidence type="ECO:0000256" key="3">
    <source>
        <dbReference type="ARBA" id="ARBA00022527"/>
    </source>
</evidence>
<feature type="compositionally biased region" description="Low complexity" evidence="10">
    <location>
        <begin position="1598"/>
        <end position="1608"/>
    </location>
</feature>
<evidence type="ECO:0000259" key="12">
    <source>
        <dbReference type="Pfam" id="PF24889"/>
    </source>
</evidence>
<comment type="catalytic activity">
    <reaction evidence="9">
        <text>L-seryl-[protein] + ATP = O-phospho-L-seryl-[protein] + ADP + H(+)</text>
        <dbReference type="Rhea" id="RHEA:17989"/>
        <dbReference type="Rhea" id="RHEA-COMP:9863"/>
        <dbReference type="Rhea" id="RHEA-COMP:11604"/>
        <dbReference type="ChEBI" id="CHEBI:15378"/>
        <dbReference type="ChEBI" id="CHEBI:29999"/>
        <dbReference type="ChEBI" id="CHEBI:30616"/>
        <dbReference type="ChEBI" id="CHEBI:83421"/>
        <dbReference type="ChEBI" id="CHEBI:456216"/>
        <dbReference type="EC" id="2.7.11.1"/>
    </reaction>
</comment>
<dbReference type="InterPro" id="IPR024678">
    <property type="entry name" value="Kinase_OSR1/WNK_CCT"/>
</dbReference>
<keyword evidence="3" id="KW-0723">Serine/threonine-protein kinase</keyword>
<evidence type="ECO:0000256" key="7">
    <source>
        <dbReference type="ARBA" id="ARBA00022840"/>
    </source>
</evidence>
<dbReference type="EC" id="2.7.11.1" evidence="2"/>
<evidence type="ECO:0000256" key="1">
    <source>
        <dbReference type="ARBA" id="ARBA00009495"/>
    </source>
</evidence>
<dbReference type="SUPFAM" id="SSF56112">
    <property type="entry name" value="Protein kinase-like (PK-like)"/>
    <property type="match status" value="1"/>
</dbReference>
<dbReference type="PANTHER" id="PTHR15976:SF14">
    <property type="entry name" value="CONSTITUTIVE COACTIVATOR OF PPAR-GAMMA-LIKE PROTEIN 1"/>
    <property type="match status" value="1"/>
</dbReference>
<feature type="compositionally biased region" description="Basic residues" evidence="10">
    <location>
        <begin position="936"/>
        <end position="947"/>
    </location>
</feature>
<accession>A0A444UW87</accession>
<feature type="region of interest" description="Disordered" evidence="10">
    <location>
        <begin position="1143"/>
        <end position="1162"/>
    </location>
</feature>
<dbReference type="Gene3D" id="3.40.50.1010">
    <property type="entry name" value="5'-nuclease"/>
    <property type="match status" value="1"/>
</dbReference>
<comment type="similarity">
    <text evidence="1">Belongs to the constitutive coactivator of PPAR-gamma family.</text>
</comment>
<feature type="region of interest" description="Disordered" evidence="10">
    <location>
        <begin position="916"/>
        <end position="957"/>
    </location>
</feature>
<dbReference type="SUPFAM" id="SSF88723">
    <property type="entry name" value="PIN domain-like"/>
    <property type="match status" value="1"/>
</dbReference>
<feature type="region of interest" description="Disordered" evidence="10">
    <location>
        <begin position="1062"/>
        <end position="1082"/>
    </location>
</feature>
<evidence type="ECO:0000256" key="9">
    <source>
        <dbReference type="ARBA" id="ARBA00048679"/>
    </source>
</evidence>
<evidence type="ECO:0000256" key="2">
    <source>
        <dbReference type="ARBA" id="ARBA00012513"/>
    </source>
</evidence>
<dbReference type="Pfam" id="PF12202">
    <property type="entry name" value="OSR1_C"/>
    <property type="match status" value="1"/>
</dbReference>
<dbReference type="InterPro" id="IPR011009">
    <property type="entry name" value="Kinase-like_dom_sf"/>
</dbReference>
<keyword evidence="5" id="KW-0547">Nucleotide-binding</keyword>
<dbReference type="EMBL" id="SCEB01006307">
    <property type="protein sequence ID" value="RXM92409.1"/>
    <property type="molecule type" value="Genomic_DNA"/>
</dbReference>
<feature type="compositionally biased region" description="Low complexity" evidence="10">
    <location>
        <begin position="1068"/>
        <end position="1082"/>
    </location>
</feature>
<feature type="region of interest" description="Disordered" evidence="10">
    <location>
        <begin position="478"/>
        <end position="497"/>
    </location>
</feature>
<evidence type="ECO:0000256" key="8">
    <source>
        <dbReference type="ARBA" id="ARBA00047899"/>
    </source>
</evidence>
<dbReference type="Proteomes" id="UP000289886">
    <property type="component" value="Unassembled WGS sequence"/>
</dbReference>
<feature type="region of interest" description="Disordered" evidence="10">
    <location>
        <begin position="1571"/>
        <end position="1608"/>
    </location>
</feature>
<feature type="domain" description="Serine/threonine-protein kinase WNK CCTL2" evidence="12">
    <location>
        <begin position="956"/>
        <end position="1029"/>
    </location>
</feature>
<sequence length="1658" mass="180329">MGVQGFQEYIEKHCPSAVVPVELQKLARGSLVGGGRQRPPQSPLRLLVDAENCLHRLYGGFYTDWVSGGQWNHMLGYLAALAKACFNGNIELVVCFNGALEKGRLHEWVKRQVNERQTAQQIVSHIQNKGTPPPKVWFLPPVCMAHCIRLALLRFHIGVAQSIEDHHQEVISMCRENGFHGLVAYDSDYALCNIPYYFSAHALKLSRNGKSLTTSQYLMHEVRAHQLVLPPCDVVIKAVADYVRNIQDVAGLEAIAKDIFKHSQSRTDDKVVRFKKAVEYYSAASKPLQYPPYLGKGVKPASYNKVTDPEIKEIIGECICQKKEERYSIKDLLNHAFFAEDTGVRVELAEEDDGKKSSIALKLWVEDPKKLKTKYKDNGAIEFTFDLENEVPEDVAQEMIESGFFHESDIKIVGKSIKDRVALIKWKRERTVLLQVNKEHRDGDGLEKQKAQQAQLLIPVVGVLQVGQPVVLEPEEPEADQYPHHLNLPASATSVTSDSTFDSGLGLTVYSDSQSSQQSVIYPSHLDPIPCAVQQVCSPPLSDTQGPPPSLQHHHHQQQPQLGSYPQPPAPGFSMIQNPAAALSQQSQQLYQQPTQPFPVLQPTAIPTVQHAPSQTMPPTQQFPVIPPATPLSGCDTFVPSRPDFSNVPTVPASYFSPGKTVDPPSVNPTVSLSTTKVAPAMQVGNLTQTSESVVLPCQGLPAPVSLLDMGFSGDSVLPARQQMHQLTQQQQMSPLQQMIQAEVPPLQPIQIAQTVSRQHQQLPLLQQSLQQNLIPLPEQAIPEAEHSGQMNAGQMSTQYSFDLGMQAETHFQTPVRTTQAPIVSPPLPEMMSAPAGVEQVLHPTGKQTATAAPTNITQPLSQQTRMTAPAQPAADVCEEVQTFFNFCNEAEPIPEKQLPLHSCCYDSVNSDAASGKEMSDGYEGIQGGGKQEGKSRKHHRRSTRTRSRQEKTSKPKLTILNVCNTGDKMVECQLETHNHKMVTFKFDLDGDAPEEIAIYMVENDFILQTEKETFIEQLKDIIDKAEDMLSEDTEGERSSDQGTMLHTGRRWFIICPVDETPTPEVKTSTSSASTAQPATAQEPEKEISTLAVHLSATVAQTHFDVSDGHRSTPPPLATGPVVVAPSTTLSAQSIVQSAALPSTTGAQVKDPCGSTGEPEIQQTQPVMTNGPLNEILSSVPIEELFSSLSPLQAVQQVAEIACAASVADLPCCPIVPPSLEITSAYRAMSPPFPVLDQILAHPPACVAESAQQSVVLQQPFTAQMQETVGATGTTASSQPQSPAQAPQQYLQQQASASGLSSTPQTSLMESDGEGPPRVEFVDNTIKTLDEKLRTLLYQEYVPTCSAAQQRARSKKSICPSTKCTNSPAQAPLVNGVHGLDFRESKTTEPDYNNLGAPAEGSPITTIGRFSVVSTKDEVTFKTPNNNRYSAPPDFYMDEPPSSPKMKPVPRAHTSVPVDVTVHSHSTDSGDEVNKPKSAASATIPCSGTGDHTSNDLMKKAVAFLRRSGKHTSVQSPDSLKGQGANVPTISITSFHSQSSYISSDNDSEFEDADMKKELQRLREKHMKEISELQSHQRGEPPVNSTAASAPDSGLADSTPLTTASTLPSSATVIPTTEPVQTQQPCSVKESLSSDGIYSGFISDGSGAHSGLSQGDYL</sequence>
<keyword evidence="14" id="KW-1185">Reference proteome</keyword>
<evidence type="ECO:0000256" key="10">
    <source>
        <dbReference type="SAM" id="MobiDB-lite"/>
    </source>
</evidence>
<dbReference type="InterPro" id="IPR056865">
    <property type="entry name" value="CCTL2_WNK"/>
</dbReference>
<protein>
    <recommendedName>
        <fullName evidence="2">non-specific serine/threonine protein kinase</fullName>
        <ecNumber evidence="2">2.7.11.1</ecNumber>
    </recommendedName>
</protein>
<dbReference type="InterPro" id="IPR029060">
    <property type="entry name" value="PIN-like_dom_sf"/>
</dbReference>
<gene>
    <name evidence="13" type="ORF">EOD39_20163</name>
</gene>
<dbReference type="FunFam" id="3.40.50.1010:FF:000009">
    <property type="entry name" value="Constitutive coactivator of PPAR-gamma-like protein 1"/>
    <property type="match status" value="1"/>
</dbReference>
<evidence type="ECO:0000256" key="4">
    <source>
        <dbReference type="ARBA" id="ARBA00022679"/>
    </source>
</evidence>
<feature type="compositionally biased region" description="Basic and acidic residues" evidence="10">
    <location>
        <begin position="1465"/>
        <end position="1475"/>
    </location>
</feature>
<evidence type="ECO:0000313" key="13">
    <source>
        <dbReference type="EMBL" id="RXM92409.1"/>
    </source>
</evidence>
<dbReference type="Gene3D" id="3.10.20.90">
    <property type="entry name" value="Phosphatidylinositol 3-kinase Catalytic Subunit, Chain A, domain 1"/>
    <property type="match status" value="2"/>
</dbReference>
<dbReference type="GO" id="GO:0005634">
    <property type="term" value="C:nucleus"/>
    <property type="evidence" value="ECO:0007669"/>
    <property type="project" value="TreeGrafter"/>
</dbReference>
<dbReference type="GO" id="GO:0005524">
    <property type="term" value="F:ATP binding"/>
    <property type="evidence" value="ECO:0007669"/>
    <property type="project" value="UniProtKB-KW"/>
</dbReference>
<comment type="catalytic activity">
    <reaction evidence="8">
        <text>L-threonyl-[protein] + ATP = O-phospho-L-threonyl-[protein] + ADP + H(+)</text>
        <dbReference type="Rhea" id="RHEA:46608"/>
        <dbReference type="Rhea" id="RHEA-COMP:11060"/>
        <dbReference type="Rhea" id="RHEA-COMP:11605"/>
        <dbReference type="ChEBI" id="CHEBI:15378"/>
        <dbReference type="ChEBI" id="CHEBI:30013"/>
        <dbReference type="ChEBI" id="CHEBI:30616"/>
        <dbReference type="ChEBI" id="CHEBI:61977"/>
        <dbReference type="ChEBI" id="CHEBI:456216"/>
        <dbReference type="EC" id="2.7.11.1"/>
    </reaction>
</comment>
<proteinExistence type="inferred from homology"/>
<name>A0A444UW87_ACIRT</name>
<dbReference type="Pfam" id="PF24889">
    <property type="entry name" value="CCTL2_WNK"/>
    <property type="match status" value="1"/>
</dbReference>
<organism evidence="13 14">
    <name type="scientific">Acipenser ruthenus</name>
    <name type="common">Sterlet sturgeon</name>
    <dbReference type="NCBI Taxonomy" id="7906"/>
    <lineage>
        <taxon>Eukaryota</taxon>
        <taxon>Metazoa</taxon>
        <taxon>Chordata</taxon>
        <taxon>Craniata</taxon>
        <taxon>Vertebrata</taxon>
        <taxon>Euteleostomi</taxon>
        <taxon>Actinopterygii</taxon>
        <taxon>Chondrostei</taxon>
        <taxon>Acipenseriformes</taxon>
        <taxon>Acipenseridae</taxon>
        <taxon>Acipenser</taxon>
    </lineage>
</organism>
<feature type="compositionally biased region" description="Polar residues" evidence="10">
    <location>
        <begin position="1480"/>
        <end position="1492"/>
    </location>
</feature>
<dbReference type="GO" id="GO:0004674">
    <property type="term" value="F:protein serine/threonine kinase activity"/>
    <property type="evidence" value="ECO:0007669"/>
    <property type="project" value="UniProtKB-KW"/>
</dbReference>
<evidence type="ECO:0000256" key="5">
    <source>
        <dbReference type="ARBA" id="ARBA00022741"/>
    </source>
</evidence>
<feature type="domain" description="Serine/threonine-protein kinase OSR1/WNK CCT" evidence="11">
    <location>
        <begin position="359"/>
        <end position="422"/>
    </location>
</feature>
<evidence type="ECO:0000259" key="11">
    <source>
        <dbReference type="Pfam" id="PF12202"/>
    </source>
</evidence>
<feature type="compositionally biased region" description="Low complexity" evidence="10">
    <location>
        <begin position="1276"/>
        <end position="1302"/>
    </location>
</feature>
<dbReference type="FunFam" id="3.10.20.90:FF:000012">
    <property type="entry name" value="Serine/threonine-protein kinase WNK1 isoform 2"/>
    <property type="match status" value="1"/>
</dbReference>
<comment type="caution">
    <text evidence="13">The sequence shown here is derived from an EMBL/GenBank/DDBJ whole genome shotgun (WGS) entry which is preliminary data.</text>
</comment>
<feature type="region of interest" description="Disordered" evidence="10">
    <location>
        <begin position="537"/>
        <end position="575"/>
    </location>
</feature>
<evidence type="ECO:0000313" key="14">
    <source>
        <dbReference type="Proteomes" id="UP000289886"/>
    </source>
</evidence>
<keyword evidence="7" id="KW-0067">ATP-binding</keyword>
<feature type="region of interest" description="Disordered" evidence="10">
    <location>
        <begin position="1268"/>
        <end position="1320"/>
    </location>
</feature>
<dbReference type="FunFam" id="3.10.20.90:FF:000007">
    <property type="entry name" value="Serine/threonine-protein kinase WNK1 isoform 1"/>
    <property type="match status" value="1"/>
</dbReference>
<dbReference type="InterPro" id="IPR026784">
    <property type="entry name" value="Coact_PPARg"/>
</dbReference>
<evidence type="ECO:0000256" key="6">
    <source>
        <dbReference type="ARBA" id="ARBA00022777"/>
    </source>
</evidence>
<feature type="region of interest" description="Disordered" evidence="10">
    <location>
        <begin position="1462"/>
        <end position="1494"/>
    </location>
</feature>
<reference evidence="13 14" key="1">
    <citation type="submission" date="2019-01" db="EMBL/GenBank/DDBJ databases">
        <title>Draft Genome and Complete Hox-Cluster Characterization of the Sterlet Sturgeon (Acipenser ruthenus).</title>
        <authorList>
            <person name="Wei Q."/>
        </authorList>
    </citation>
    <scope>NUCLEOTIDE SEQUENCE [LARGE SCALE GENOMIC DNA]</scope>
    <source>
        <strain evidence="13">WHYD16114868_AA</strain>
        <tissue evidence="13">Blood</tissue>
    </source>
</reference>
<dbReference type="PANTHER" id="PTHR15976">
    <property type="entry name" value="CONSTITUTIVE COACTIVATOR OF PEROXISOME PROLIFERATOR-ACTIVATED RECEPTOR GAMMA"/>
    <property type="match status" value="1"/>
</dbReference>